<gene>
    <name evidence="1" type="ORF">CTB96_18765</name>
</gene>
<dbReference type="EMBL" id="QHLY01000012">
    <property type="protein sequence ID" value="PXA68626.1"/>
    <property type="molecule type" value="Genomic_DNA"/>
</dbReference>
<evidence type="ECO:0000313" key="2">
    <source>
        <dbReference type="Proteomes" id="UP000246722"/>
    </source>
</evidence>
<keyword evidence="2" id="KW-1185">Reference proteome</keyword>
<dbReference type="AlphaFoldDB" id="A0A317ZQ51"/>
<dbReference type="Proteomes" id="UP000246722">
    <property type="component" value="Unassembled WGS sequence"/>
</dbReference>
<name>A0A317ZQ51_9MICO</name>
<protein>
    <submittedName>
        <fullName evidence="1">Uncharacterized protein</fullName>
    </submittedName>
</protein>
<proteinExistence type="predicted"/>
<evidence type="ECO:0000313" key="1">
    <source>
        <dbReference type="EMBL" id="PXA68626.1"/>
    </source>
</evidence>
<organism evidence="1 2">
    <name type="scientific">Cryobacterium arcticum</name>
    <dbReference type="NCBI Taxonomy" id="670052"/>
    <lineage>
        <taxon>Bacteria</taxon>
        <taxon>Bacillati</taxon>
        <taxon>Actinomycetota</taxon>
        <taxon>Actinomycetes</taxon>
        <taxon>Micrococcales</taxon>
        <taxon>Microbacteriaceae</taxon>
        <taxon>Cryobacterium</taxon>
    </lineage>
</organism>
<comment type="caution">
    <text evidence="1">The sequence shown here is derived from an EMBL/GenBank/DDBJ whole genome shotgun (WGS) entry which is preliminary data.</text>
</comment>
<accession>A0A317ZQ51</accession>
<sequence length="129" mass="14228">MVASCDTILTDDEYAALESEGLTLNPDIYVLDDTMQSLMDEGFGCYWTRGGGDVRVWYAQAEQSDDAWAAQRQQLIDDGWTQTDAPREGVLQAPADHDPNYLPAVVHLGGTTYYASYSDYFSSVKALLG</sequence>
<reference evidence="1 2" key="1">
    <citation type="submission" date="2018-05" db="EMBL/GenBank/DDBJ databases">
        <title>Genetic diversity of glacier-inhabiting Cryobacterium bacteria in China and description of Cryobacterium mengkeensis sp. nov. and Arthrobacter glacialis sp. nov.</title>
        <authorList>
            <person name="Liu Q."/>
            <person name="Xin Y.-H."/>
        </authorList>
    </citation>
    <scope>NUCLEOTIDE SEQUENCE [LARGE SCALE GENOMIC DNA]</scope>
    <source>
        <strain evidence="1 2">SK-1</strain>
    </source>
</reference>